<reference evidence="1" key="1">
    <citation type="submission" date="2022-08" db="UniProtKB">
        <authorList>
            <consortium name="EnsemblMetazoa"/>
        </authorList>
    </citation>
    <scope>IDENTIFICATION</scope>
</reference>
<evidence type="ECO:0000313" key="1">
    <source>
        <dbReference type="EnsemblMetazoa" id="ACOM031551-PA.1"/>
    </source>
</evidence>
<name>A0A8W7PGP0_ANOCL</name>
<dbReference type="AlphaFoldDB" id="A0A8W7PGP0"/>
<accession>A0A8W7PGP0</accession>
<sequence length="146" mass="15900">MSCSSMNEPSCDRFNEPALATMTQLPLVTSPNRQYAHIGPHHSAHGTSDRFKWPAVPNLIVIAVGERFLQTLAQLSNDFGPKQHRPIDAVRGDRFAAPVPIEVEQKCPETGYFVADGGTLLVVQPVKPGAECCGPVQLPEPSDREL</sequence>
<protein>
    <submittedName>
        <fullName evidence="1">Uncharacterized protein</fullName>
    </submittedName>
</protein>
<dbReference type="Proteomes" id="UP000075882">
    <property type="component" value="Unassembled WGS sequence"/>
</dbReference>
<organism evidence="1">
    <name type="scientific">Anopheles coluzzii</name>
    <name type="common">African malaria mosquito</name>
    <dbReference type="NCBI Taxonomy" id="1518534"/>
    <lineage>
        <taxon>Eukaryota</taxon>
        <taxon>Metazoa</taxon>
        <taxon>Ecdysozoa</taxon>
        <taxon>Arthropoda</taxon>
        <taxon>Hexapoda</taxon>
        <taxon>Insecta</taxon>
        <taxon>Pterygota</taxon>
        <taxon>Neoptera</taxon>
        <taxon>Endopterygota</taxon>
        <taxon>Diptera</taxon>
        <taxon>Nematocera</taxon>
        <taxon>Culicoidea</taxon>
        <taxon>Culicidae</taxon>
        <taxon>Anophelinae</taxon>
        <taxon>Anopheles</taxon>
    </lineage>
</organism>
<proteinExistence type="predicted"/>
<dbReference type="EnsemblMetazoa" id="ACOM031551-RA">
    <property type="protein sequence ID" value="ACOM031551-PA.1"/>
    <property type="gene ID" value="ACOM031551"/>
</dbReference>